<protein>
    <submittedName>
        <fullName evidence="2">Transcriptional regulator SlyA</fullName>
    </submittedName>
</protein>
<dbReference type="SMART" id="SM00347">
    <property type="entry name" value="HTH_MARR"/>
    <property type="match status" value="1"/>
</dbReference>
<dbReference type="Proteomes" id="UP000187735">
    <property type="component" value="Chromosome"/>
</dbReference>
<dbReference type="KEGG" id="fmr:Fuma_00240"/>
<dbReference type="GO" id="GO:0006950">
    <property type="term" value="P:response to stress"/>
    <property type="evidence" value="ECO:0007669"/>
    <property type="project" value="TreeGrafter"/>
</dbReference>
<organism evidence="2 3">
    <name type="scientific">Fuerstiella marisgermanici</name>
    <dbReference type="NCBI Taxonomy" id="1891926"/>
    <lineage>
        <taxon>Bacteria</taxon>
        <taxon>Pseudomonadati</taxon>
        <taxon>Planctomycetota</taxon>
        <taxon>Planctomycetia</taxon>
        <taxon>Planctomycetales</taxon>
        <taxon>Planctomycetaceae</taxon>
        <taxon>Fuerstiella</taxon>
    </lineage>
</organism>
<accession>A0A1P8W9D6</accession>
<dbReference type="InterPro" id="IPR000835">
    <property type="entry name" value="HTH_MarR-typ"/>
</dbReference>
<dbReference type="PRINTS" id="PR00598">
    <property type="entry name" value="HTHMARR"/>
</dbReference>
<proteinExistence type="predicted"/>
<dbReference type="SUPFAM" id="SSF46785">
    <property type="entry name" value="Winged helix' DNA-binding domain"/>
    <property type="match status" value="1"/>
</dbReference>
<feature type="domain" description="HTH marR-type" evidence="1">
    <location>
        <begin position="10"/>
        <end position="142"/>
    </location>
</feature>
<dbReference type="PANTHER" id="PTHR33164">
    <property type="entry name" value="TRANSCRIPTIONAL REGULATOR, MARR FAMILY"/>
    <property type="match status" value="1"/>
</dbReference>
<dbReference type="PROSITE" id="PS50995">
    <property type="entry name" value="HTH_MARR_2"/>
    <property type="match status" value="1"/>
</dbReference>
<evidence type="ECO:0000313" key="2">
    <source>
        <dbReference type="EMBL" id="APZ90659.1"/>
    </source>
</evidence>
<dbReference type="PANTHER" id="PTHR33164:SF43">
    <property type="entry name" value="HTH-TYPE TRANSCRIPTIONAL REPRESSOR YETL"/>
    <property type="match status" value="1"/>
</dbReference>
<name>A0A1P8W9D6_9PLAN</name>
<dbReference type="GO" id="GO:0003700">
    <property type="term" value="F:DNA-binding transcription factor activity"/>
    <property type="evidence" value="ECO:0007669"/>
    <property type="project" value="InterPro"/>
</dbReference>
<dbReference type="InterPro" id="IPR036390">
    <property type="entry name" value="WH_DNA-bd_sf"/>
</dbReference>
<evidence type="ECO:0000313" key="3">
    <source>
        <dbReference type="Proteomes" id="UP000187735"/>
    </source>
</evidence>
<dbReference type="Gene3D" id="1.10.10.10">
    <property type="entry name" value="Winged helix-like DNA-binding domain superfamily/Winged helix DNA-binding domain"/>
    <property type="match status" value="1"/>
</dbReference>
<evidence type="ECO:0000259" key="1">
    <source>
        <dbReference type="PROSITE" id="PS50995"/>
    </source>
</evidence>
<sequence length="155" mass="17289">MSVDIQHDFEESIGYWVTISALAFRKALNEDLAPHGITFRQSQVLGWLVLEGELSQSELAARMEVEAPTLAGLISRMEAAGLVARHSCPNDGRRKIIRIEEAAKPVWEKIAECARRLRAAATTGLSEEQVRQLLDWLRVVHENLSQRSLAVSDSV</sequence>
<dbReference type="InterPro" id="IPR039422">
    <property type="entry name" value="MarR/SlyA-like"/>
</dbReference>
<dbReference type="EMBL" id="CP017641">
    <property type="protein sequence ID" value="APZ90659.1"/>
    <property type="molecule type" value="Genomic_DNA"/>
</dbReference>
<gene>
    <name evidence="2" type="primary">slyA</name>
    <name evidence="2" type="ORF">Fuma_00240</name>
</gene>
<keyword evidence="3" id="KW-1185">Reference proteome</keyword>
<dbReference type="OrthoDB" id="32523at2"/>
<dbReference type="RefSeq" id="WP_158520819.1">
    <property type="nucleotide sequence ID" value="NZ_CP017641.1"/>
</dbReference>
<dbReference type="AlphaFoldDB" id="A0A1P8W9D6"/>
<dbReference type="STRING" id="1891926.Fuma_00240"/>
<dbReference type="Pfam" id="PF12802">
    <property type="entry name" value="MarR_2"/>
    <property type="match status" value="1"/>
</dbReference>
<reference evidence="2 3" key="1">
    <citation type="journal article" date="2016" name="Front. Microbiol.">
        <title>Fuerstia marisgermanicae gen. nov., sp. nov., an Unusual Member of the Phylum Planctomycetes from the German Wadden Sea.</title>
        <authorList>
            <person name="Kohn T."/>
            <person name="Heuer A."/>
            <person name="Jogler M."/>
            <person name="Vollmers J."/>
            <person name="Boedeker C."/>
            <person name="Bunk B."/>
            <person name="Rast P."/>
            <person name="Borchert D."/>
            <person name="Glockner I."/>
            <person name="Freese H.M."/>
            <person name="Klenk H.P."/>
            <person name="Overmann J."/>
            <person name="Kaster A.K."/>
            <person name="Rohde M."/>
            <person name="Wiegand S."/>
            <person name="Jogler C."/>
        </authorList>
    </citation>
    <scope>NUCLEOTIDE SEQUENCE [LARGE SCALE GENOMIC DNA]</scope>
    <source>
        <strain evidence="2 3">NH11</strain>
    </source>
</reference>
<dbReference type="InterPro" id="IPR036388">
    <property type="entry name" value="WH-like_DNA-bd_sf"/>
</dbReference>